<proteinExistence type="predicted"/>
<evidence type="ECO:0000256" key="3">
    <source>
        <dbReference type="ARBA" id="ARBA00022679"/>
    </source>
</evidence>
<dbReference type="GO" id="GO:0003676">
    <property type="term" value="F:nucleic acid binding"/>
    <property type="evidence" value="ECO:0007669"/>
    <property type="project" value="InterPro"/>
</dbReference>
<dbReference type="STRING" id="765698.Mesci_5372"/>
<dbReference type="Proteomes" id="UP000007471">
    <property type="component" value="Chromosome"/>
</dbReference>
<keyword evidence="3" id="KW-0808">Transferase</keyword>
<organism evidence="7 8">
    <name type="scientific">Mesorhizobium ciceri biovar biserrulae (strain HAMBI 2942 / LMG 23838 / WSM1271)</name>
    <dbReference type="NCBI Taxonomy" id="765698"/>
    <lineage>
        <taxon>Bacteria</taxon>
        <taxon>Pseudomonadati</taxon>
        <taxon>Pseudomonadota</taxon>
        <taxon>Alphaproteobacteria</taxon>
        <taxon>Hyphomicrobiales</taxon>
        <taxon>Phyllobacteriaceae</taxon>
        <taxon>Mesorhizobium</taxon>
    </lineage>
</organism>
<dbReference type="PANTHER" id="PTHR18895">
    <property type="entry name" value="HEMK METHYLTRANSFERASE"/>
    <property type="match status" value="1"/>
</dbReference>
<evidence type="ECO:0000256" key="5">
    <source>
        <dbReference type="ARBA" id="ARBA00048391"/>
    </source>
</evidence>
<dbReference type="InterPro" id="IPR004556">
    <property type="entry name" value="HemK-like"/>
</dbReference>
<dbReference type="InterPro" id="IPR029063">
    <property type="entry name" value="SAM-dependent_MTases_sf"/>
</dbReference>
<dbReference type="InterPro" id="IPR002052">
    <property type="entry name" value="DNA_methylase_N6_adenine_CS"/>
</dbReference>
<dbReference type="InterPro" id="IPR007848">
    <property type="entry name" value="Small_mtfrase_dom"/>
</dbReference>
<dbReference type="GO" id="GO:0102559">
    <property type="term" value="F:peptide chain release factor N(5)-glutamine methyltransferase activity"/>
    <property type="evidence" value="ECO:0007669"/>
    <property type="project" value="UniProtKB-EC"/>
</dbReference>
<evidence type="ECO:0000313" key="7">
    <source>
        <dbReference type="EMBL" id="ADV14470.1"/>
    </source>
</evidence>
<dbReference type="GO" id="GO:0032259">
    <property type="term" value="P:methylation"/>
    <property type="evidence" value="ECO:0007669"/>
    <property type="project" value="UniProtKB-KW"/>
</dbReference>
<evidence type="ECO:0000313" key="8">
    <source>
        <dbReference type="Proteomes" id="UP000007471"/>
    </source>
</evidence>
<name>E8TDA4_MESCW</name>
<dbReference type="SUPFAM" id="SSF53335">
    <property type="entry name" value="S-adenosyl-L-methionine-dependent methyltransferases"/>
    <property type="match status" value="1"/>
</dbReference>
<gene>
    <name evidence="7" type="ordered locus">Mesci_5372</name>
</gene>
<dbReference type="PANTHER" id="PTHR18895:SF74">
    <property type="entry name" value="MTRF1L RELEASE FACTOR GLUTAMINE METHYLTRANSFERASE"/>
    <property type="match status" value="1"/>
</dbReference>
<evidence type="ECO:0000256" key="1">
    <source>
        <dbReference type="ARBA" id="ARBA00012771"/>
    </source>
</evidence>
<protein>
    <recommendedName>
        <fullName evidence="1">peptide chain release factor N(5)-glutamine methyltransferase</fullName>
        <ecNumber evidence="1">2.1.1.297</ecNumber>
    </recommendedName>
</protein>
<evidence type="ECO:0000259" key="6">
    <source>
        <dbReference type="Pfam" id="PF05175"/>
    </source>
</evidence>
<dbReference type="Gene3D" id="3.40.50.150">
    <property type="entry name" value="Vaccinia Virus protein VP39"/>
    <property type="match status" value="1"/>
</dbReference>
<dbReference type="EMBL" id="CP002447">
    <property type="protein sequence ID" value="ADV14470.1"/>
    <property type="molecule type" value="Genomic_DNA"/>
</dbReference>
<sequence length="254" mass="27598">MARPRHEDRAPEKSTWGNQESGFAVIGEIDVASAYSTGRTDFMGLKLVVAPGVLVPRPETELLGSTALNVLRELNRPVPRVVDMCCGAGNLACAIGYKVPTARVWASDLTDSCVETTCRNVAHLGLAGRISVLQGDLFNSFSGLELEGTIDLVVCNPPYISEKRLENDRAHLMELEPREAFAAGPYGLSIHMRVIKEAQHYLRQGGMLLFEVGLGQDRQVMSLVERSKAYESIRTVANKAGEARVVCARAKASA</sequence>
<keyword evidence="2 7" id="KW-0489">Methyltransferase</keyword>
<reference evidence="8" key="1">
    <citation type="submission" date="2011-01" db="EMBL/GenBank/DDBJ databases">
        <title>Complete sequence of chromosome of Mesorhizobium ciceri bv. biserrulae WSM1271.</title>
        <authorList>
            <person name="Lucas S."/>
            <person name="Copeland A."/>
            <person name="Lapidus A."/>
            <person name="Cheng J.-F."/>
            <person name="Goodwin L."/>
            <person name="Pitluck S."/>
            <person name="Teshima H."/>
            <person name="Detter J.C."/>
            <person name="Han C."/>
            <person name="Tapia R."/>
            <person name="Land M."/>
            <person name="Hauser L."/>
            <person name="Kyrpides N."/>
            <person name="Ivanova N."/>
            <person name="Nandasena K."/>
            <person name="Reeve W.G."/>
            <person name="Howieson J.G."/>
            <person name="O'Hara G."/>
            <person name="Tiwari R.P."/>
            <person name="Woyke T."/>
        </authorList>
    </citation>
    <scope>NUCLEOTIDE SEQUENCE [LARGE SCALE GENOMIC DNA]</scope>
    <source>
        <strain evidence="8">HAMBI 2942 / LMG 23838 / WSM1271</strain>
    </source>
</reference>
<comment type="catalytic activity">
    <reaction evidence="5">
        <text>L-glutaminyl-[peptide chain release factor] + S-adenosyl-L-methionine = N(5)-methyl-L-glutaminyl-[peptide chain release factor] + S-adenosyl-L-homocysteine + H(+)</text>
        <dbReference type="Rhea" id="RHEA:42896"/>
        <dbReference type="Rhea" id="RHEA-COMP:10271"/>
        <dbReference type="Rhea" id="RHEA-COMP:10272"/>
        <dbReference type="ChEBI" id="CHEBI:15378"/>
        <dbReference type="ChEBI" id="CHEBI:30011"/>
        <dbReference type="ChEBI" id="CHEBI:57856"/>
        <dbReference type="ChEBI" id="CHEBI:59789"/>
        <dbReference type="ChEBI" id="CHEBI:61891"/>
        <dbReference type="EC" id="2.1.1.297"/>
    </reaction>
</comment>
<dbReference type="HOGENOM" id="CLU_018398_4_2_5"/>
<feature type="domain" description="Methyltransferase small" evidence="6">
    <location>
        <begin position="72"/>
        <end position="171"/>
    </location>
</feature>
<dbReference type="KEGG" id="mci:Mesci_5372"/>
<dbReference type="PATRIC" id="fig|765698.3.peg.5907"/>
<keyword evidence="4" id="KW-0949">S-adenosyl-L-methionine</keyword>
<dbReference type="CDD" id="cd02440">
    <property type="entry name" value="AdoMet_MTases"/>
    <property type="match status" value="1"/>
</dbReference>
<dbReference type="Pfam" id="PF05175">
    <property type="entry name" value="MTS"/>
    <property type="match status" value="1"/>
</dbReference>
<dbReference type="eggNOG" id="COG2890">
    <property type="taxonomic scope" value="Bacteria"/>
</dbReference>
<dbReference type="AlphaFoldDB" id="E8TDA4"/>
<evidence type="ECO:0000256" key="4">
    <source>
        <dbReference type="ARBA" id="ARBA00022691"/>
    </source>
</evidence>
<dbReference type="InterPro" id="IPR050320">
    <property type="entry name" value="N5-glutamine_MTase"/>
</dbReference>
<accession>E8TDA4</accession>
<evidence type="ECO:0000256" key="2">
    <source>
        <dbReference type="ARBA" id="ARBA00022603"/>
    </source>
</evidence>
<dbReference type="OrthoDB" id="9800643at2"/>
<dbReference type="NCBIfam" id="TIGR00536">
    <property type="entry name" value="hemK_fam"/>
    <property type="match status" value="1"/>
</dbReference>
<dbReference type="EC" id="2.1.1.297" evidence="1"/>
<dbReference type="PROSITE" id="PS00092">
    <property type="entry name" value="N6_MTASE"/>
    <property type="match status" value="1"/>
</dbReference>